<feature type="transmembrane region" description="Helical" evidence="7">
    <location>
        <begin position="449"/>
        <end position="469"/>
    </location>
</feature>
<feature type="transmembrane region" description="Helical" evidence="7">
    <location>
        <begin position="481"/>
        <end position="502"/>
    </location>
</feature>
<dbReference type="Pfam" id="PF04116">
    <property type="entry name" value="FA_hydroxylase"/>
    <property type="match status" value="1"/>
</dbReference>
<evidence type="ECO:0000313" key="9">
    <source>
        <dbReference type="EMBL" id="KAG2392054.1"/>
    </source>
</evidence>
<evidence type="ECO:0000256" key="6">
    <source>
        <dbReference type="ARBA" id="ARBA00023136"/>
    </source>
</evidence>
<evidence type="ECO:0000256" key="7">
    <source>
        <dbReference type="SAM" id="Phobius"/>
    </source>
</evidence>
<dbReference type="GO" id="GO:0006643">
    <property type="term" value="P:membrane lipid metabolic process"/>
    <property type="evidence" value="ECO:0007669"/>
    <property type="project" value="TreeGrafter"/>
</dbReference>
<dbReference type="PANTHER" id="PTHR21624:SF1">
    <property type="entry name" value="ALKYLGLYCEROL MONOOXYGENASE"/>
    <property type="match status" value="1"/>
</dbReference>
<evidence type="ECO:0000256" key="4">
    <source>
        <dbReference type="ARBA" id="ARBA00023002"/>
    </source>
</evidence>
<dbReference type="GO" id="GO:0005506">
    <property type="term" value="F:iron ion binding"/>
    <property type="evidence" value="ECO:0007669"/>
    <property type="project" value="InterPro"/>
</dbReference>
<organism evidence="9 10">
    <name type="scientific">Naegleria lovaniensis</name>
    <name type="common">Amoeba</name>
    <dbReference type="NCBI Taxonomy" id="51637"/>
    <lineage>
        <taxon>Eukaryota</taxon>
        <taxon>Discoba</taxon>
        <taxon>Heterolobosea</taxon>
        <taxon>Tetramitia</taxon>
        <taxon>Eutetramitia</taxon>
        <taxon>Vahlkampfiidae</taxon>
        <taxon>Naegleria</taxon>
    </lineage>
</organism>
<dbReference type="GO" id="GO:0016020">
    <property type="term" value="C:membrane"/>
    <property type="evidence" value="ECO:0007669"/>
    <property type="project" value="GOC"/>
</dbReference>
<dbReference type="GO" id="GO:0005783">
    <property type="term" value="C:endoplasmic reticulum"/>
    <property type="evidence" value="ECO:0007669"/>
    <property type="project" value="TreeGrafter"/>
</dbReference>
<protein>
    <recommendedName>
        <fullName evidence="8">Fatty acid hydroxylase domain-containing protein</fullName>
    </recommendedName>
</protein>
<gene>
    <name evidence="9" type="ORF">C9374_013539</name>
</gene>
<feature type="transmembrane region" description="Helical" evidence="7">
    <location>
        <begin position="403"/>
        <end position="424"/>
    </location>
</feature>
<comment type="caution">
    <text evidence="9">The sequence shown here is derived from an EMBL/GenBank/DDBJ whole genome shotgun (WGS) entry which is preliminary data.</text>
</comment>
<feature type="transmembrane region" description="Helical" evidence="7">
    <location>
        <begin position="535"/>
        <end position="554"/>
    </location>
</feature>
<feature type="domain" description="Fatty acid hydroxylase" evidence="8">
    <location>
        <begin position="160"/>
        <end position="292"/>
    </location>
</feature>
<accession>A0AA88GWX4</accession>
<keyword evidence="4" id="KW-0560">Oxidoreductase</keyword>
<name>A0AA88GWX4_NAELO</name>
<dbReference type="GO" id="GO:0008610">
    <property type="term" value="P:lipid biosynthetic process"/>
    <property type="evidence" value="ECO:0007669"/>
    <property type="project" value="InterPro"/>
</dbReference>
<feature type="transmembrane region" description="Helical" evidence="7">
    <location>
        <begin position="72"/>
        <end position="92"/>
    </location>
</feature>
<keyword evidence="2 7" id="KW-0812">Transmembrane</keyword>
<proteinExistence type="predicted"/>
<evidence type="ECO:0000259" key="8">
    <source>
        <dbReference type="Pfam" id="PF04116"/>
    </source>
</evidence>
<keyword evidence="3 7" id="KW-1133">Transmembrane helix</keyword>
<dbReference type="Proteomes" id="UP000816034">
    <property type="component" value="Unassembled WGS sequence"/>
</dbReference>
<evidence type="ECO:0000256" key="3">
    <source>
        <dbReference type="ARBA" id="ARBA00022989"/>
    </source>
</evidence>
<dbReference type="EMBL" id="PYSW02000006">
    <property type="protein sequence ID" value="KAG2392054.1"/>
    <property type="molecule type" value="Genomic_DNA"/>
</dbReference>
<keyword evidence="10" id="KW-1185">Reference proteome</keyword>
<sequence>MASTITWPVYHWLPWRDDHYLKEQHDRLLLSSFHNQTNSSISQHVDHGFMLLQSADGSLAVKYLLAELDVQIMLPYFATLILLELFCHFVLWNRTLYRFNDTFSSLACGITQQITGKLFTNYYFHVLPYTFVYHCIYGGGKSALQEGVDQLGLTSWYWWFVLIFKDHQYYWAHRYLHEWNIGWAAHNVHHSSEEYNLTSALRQGFIQEIIGFPFSLPLAFCGVHPYLFSLHSNLNTLAQFWFHTRAIRKFPSFIEFFLNTPSHHRVHHGRNEYCLDKNYGGIFIVFDRLYGTFEAEQEMETPDPIRGDYSNVVYGLTSPLTTFNPIHTQTHHLVYMWQTMKEISSSSSCEVFKGKPFWFIWWNRLQVVFRGPGWNPFTQSMYECPPVLEPPSRNEMYDPSIGVWKTVMATLHFLVLFVLSVFHLETNFSHSSLLTNNSSGFFGENEHHVLHFAQFALLYLSFSSLALIYEGMDWKFTRRCEILRCSIMLILLRFVVSAKSSASSTTTFSINCFISKIMPGASIFASPLDIMGVNFTLAHVMMMFYFLSLSYWWWMGRVVTLTNSNEKSKSD</sequence>
<comment type="subcellular location">
    <subcellularLocation>
        <location evidence="1">Endomembrane system</location>
        <topology evidence="1">Multi-pass membrane protein</topology>
    </subcellularLocation>
</comment>
<dbReference type="PANTHER" id="PTHR21624">
    <property type="entry name" value="STEROL DESATURASE-RELATED PROTEIN"/>
    <property type="match status" value="1"/>
</dbReference>
<evidence type="ECO:0000256" key="1">
    <source>
        <dbReference type="ARBA" id="ARBA00004127"/>
    </source>
</evidence>
<keyword evidence="5" id="KW-0443">Lipid metabolism</keyword>
<evidence type="ECO:0000313" key="10">
    <source>
        <dbReference type="Proteomes" id="UP000816034"/>
    </source>
</evidence>
<keyword evidence="6 7" id="KW-0472">Membrane</keyword>
<dbReference type="AlphaFoldDB" id="A0AA88GWX4"/>
<dbReference type="InterPro" id="IPR006694">
    <property type="entry name" value="Fatty_acid_hydroxylase"/>
</dbReference>
<dbReference type="RefSeq" id="XP_044553948.1">
    <property type="nucleotide sequence ID" value="XM_044689427.1"/>
</dbReference>
<dbReference type="InterPro" id="IPR051689">
    <property type="entry name" value="Sterol_desaturase/TMEM195"/>
</dbReference>
<dbReference type="GeneID" id="68105992"/>
<reference evidence="9 10" key="1">
    <citation type="journal article" date="2018" name="BMC Genomics">
        <title>The genome of Naegleria lovaniensis, the basis for a comparative approach to unravel pathogenicity factors of the human pathogenic amoeba N. fowleri.</title>
        <authorList>
            <person name="Liechti N."/>
            <person name="Schurch N."/>
            <person name="Bruggmann R."/>
            <person name="Wittwer M."/>
        </authorList>
    </citation>
    <scope>NUCLEOTIDE SEQUENCE [LARGE SCALE GENOMIC DNA]</scope>
    <source>
        <strain evidence="9 10">ATCC 30569</strain>
    </source>
</reference>
<evidence type="ECO:0000256" key="5">
    <source>
        <dbReference type="ARBA" id="ARBA00023098"/>
    </source>
</evidence>
<evidence type="ECO:0000256" key="2">
    <source>
        <dbReference type="ARBA" id="ARBA00022692"/>
    </source>
</evidence>
<dbReference type="GO" id="GO:0050479">
    <property type="term" value="F:glyceryl-ether monooxygenase activity"/>
    <property type="evidence" value="ECO:0007669"/>
    <property type="project" value="TreeGrafter"/>
</dbReference>